<accession>A0AAV8QPN1</accession>
<evidence type="ECO:0000313" key="1">
    <source>
        <dbReference type="EMBL" id="KAJ8477430.1"/>
    </source>
</evidence>
<keyword evidence="2" id="KW-1185">Reference proteome</keyword>
<organism evidence="1 2">
    <name type="scientific">Ensete ventricosum</name>
    <name type="common">Abyssinian banana</name>
    <name type="synonym">Musa ensete</name>
    <dbReference type="NCBI Taxonomy" id="4639"/>
    <lineage>
        <taxon>Eukaryota</taxon>
        <taxon>Viridiplantae</taxon>
        <taxon>Streptophyta</taxon>
        <taxon>Embryophyta</taxon>
        <taxon>Tracheophyta</taxon>
        <taxon>Spermatophyta</taxon>
        <taxon>Magnoliopsida</taxon>
        <taxon>Liliopsida</taxon>
        <taxon>Zingiberales</taxon>
        <taxon>Musaceae</taxon>
        <taxon>Ensete</taxon>
    </lineage>
</organism>
<dbReference type="Proteomes" id="UP001222027">
    <property type="component" value="Unassembled WGS sequence"/>
</dbReference>
<proteinExistence type="predicted"/>
<name>A0AAV8QPN1_ENSVE</name>
<comment type="caution">
    <text evidence="1">The sequence shown here is derived from an EMBL/GenBank/DDBJ whole genome shotgun (WGS) entry which is preliminary data.</text>
</comment>
<dbReference type="EMBL" id="JAQQAF010000006">
    <property type="protein sequence ID" value="KAJ8477430.1"/>
    <property type="molecule type" value="Genomic_DNA"/>
</dbReference>
<reference evidence="1 2" key="1">
    <citation type="submission" date="2022-12" db="EMBL/GenBank/DDBJ databases">
        <title>Chromosome-scale assembly of the Ensete ventricosum genome.</title>
        <authorList>
            <person name="Dussert Y."/>
            <person name="Stocks J."/>
            <person name="Wendawek A."/>
            <person name="Woldeyes F."/>
            <person name="Nichols R.A."/>
            <person name="Borrell J.S."/>
        </authorList>
    </citation>
    <scope>NUCLEOTIDE SEQUENCE [LARGE SCALE GENOMIC DNA]</scope>
    <source>
        <strain evidence="2">cv. Maze</strain>
        <tissue evidence="1">Seeds</tissue>
    </source>
</reference>
<gene>
    <name evidence="1" type="ORF">OPV22_021157</name>
</gene>
<evidence type="ECO:0000313" key="2">
    <source>
        <dbReference type="Proteomes" id="UP001222027"/>
    </source>
</evidence>
<dbReference type="AlphaFoldDB" id="A0AAV8QPN1"/>
<protein>
    <submittedName>
        <fullName evidence="1">Uncharacterized protein</fullName>
    </submittedName>
</protein>
<sequence length="79" mass="8783">MRACVKDEPFQALFLEDLPKGELGALLEPCWLGMIAKSRVLSDSSSVAVYERGAVCPTLAKQLCSWILNVKLFMFFGRS</sequence>